<dbReference type="EMBL" id="CAJPWZ010003290">
    <property type="protein sequence ID" value="CAG2255998.1"/>
    <property type="molecule type" value="Genomic_DNA"/>
</dbReference>
<dbReference type="AlphaFoldDB" id="A0A8S3VDM2"/>
<sequence>MTFKGQFQFIIKNLYKSNAAIHLVIDPDDADRQKVNEHIELHLKSMGQYGKTKTILLPEKEKQRSHFKCEIKKTLQQSVNALGTTESLASRVERLIDTEGIHGIQAPDSNQKRKSNEIELTTFVIGLCDAILVNMGEGRIAEQKNALEIVVQSLLRIKLAGKKLNLKQICHFVLQEP</sequence>
<evidence type="ECO:0000313" key="2">
    <source>
        <dbReference type="Proteomes" id="UP000683360"/>
    </source>
</evidence>
<accession>A0A8S3VDM2</accession>
<proteinExistence type="predicted"/>
<evidence type="ECO:0000313" key="1">
    <source>
        <dbReference type="EMBL" id="CAG2255998.1"/>
    </source>
</evidence>
<dbReference type="InterPro" id="IPR052986">
    <property type="entry name" value="VLIG_GTPase"/>
</dbReference>
<gene>
    <name evidence="1" type="ORF">MEDL_67366</name>
</gene>
<dbReference type="Proteomes" id="UP000683360">
    <property type="component" value="Unassembled WGS sequence"/>
</dbReference>
<name>A0A8S3VDM2_MYTED</name>
<reference evidence="1" key="1">
    <citation type="submission" date="2021-03" db="EMBL/GenBank/DDBJ databases">
        <authorList>
            <person name="Bekaert M."/>
        </authorList>
    </citation>
    <scope>NUCLEOTIDE SEQUENCE</scope>
</reference>
<comment type="caution">
    <text evidence="1">The sequence shown here is derived from an EMBL/GenBank/DDBJ whole genome shotgun (WGS) entry which is preliminary data.</text>
</comment>
<organism evidence="1 2">
    <name type="scientific">Mytilus edulis</name>
    <name type="common">Blue mussel</name>
    <dbReference type="NCBI Taxonomy" id="6550"/>
    <lineage>
        <taxon>Eukaryota</taxon>
        <taxon>Metazoa</taxon>
        <taxon>Spiralia</taxon>
        <taxon>Lophotrochozoa</taxon>
        <taxon>Mollusca</taxon>
        <taxon>Bivalvia</taxon>
        <taxon>Autobranchia</taxon>
        <taxon>Pteriomorphia</taxon>
        <taxon>Mytilida</taxon>
        <taxon>Mytiloidea</taxon>
        <taxon>Mytilidae</taxon>
        <taxon>Mytilinae</taxon>
        <taxon>Mytilus</taxon>
    </lineage>
</organism>
<protein>
    <submittedName>
        <fullName evidence="1">Uncharacterized protein</fullName>
    </submittedName>
</protein>
<keyword evidence="2" id="KW-1185">Reference proteome</keyword>
<dbReference type="PANTHER" id="PTHR14819:SF25">
    <property type="entry name" value="CHROMOSOME UNDETERMINED SCAFFOLD_52, WHOLE GENOME SHOTGUN SEQUENCE"/>
    <property type="match status" value="1"/>
</dbReference>
<dbReference type="PANTHER" id="PTHR14819">
    <property type="entry name" value="GTP-BINDING"/>
    <property type="match status" value="1"/>
</dbReference>